<keyword evidence="1" id="KW-0472">Membrane</keyword>
<evidence type="ECO:0000313" key="2">
    <source>
        <dbReference type="EMBL" id="GGK18133.1"/>
    </source>
</evidence>
<feature type="transmembrane region" description="Helical" evidence="1">
    <location>
        <begin position="336"/>
        <end position="356"/>
    </location>
</feature>
<feature type="transmembrane region" description="Helical" evidence="1">
    <location>
        <begin position="157"/>
        <end position="176"/>
    </location>
</feature>
<comment type="caution">
    <text evidence="2">The sequence shown here is derived from an EMBL/GenBank/DDBJ whole genome shotgun (WGS) entry which is preliminary data.</text>
</comment>
<feature type="transmembrane region" description="Helical" evidence="1">
    <location>
        <begin position="277"/>
        <end position="295"/>
    </location>
</feature>
<accession>A0ABQ2EN45</accession>
<feature type="transmembrane region" description="Helical" evidence="1">
    <location>
        <begin position="188"/>
        <end position="214"/>
    </location>
</feature>
<evidence type="ECO:0000313" key="3">
    <source>
        <dbReference type="Proteomes" id="UP000647587"/>
    </source>
</evidence>
<keyword evidence="1" id="KW-1133">Transmembrane helix</keyword>
<gene>
    <name evidence="2" type="ORF">GCM10008955_09440</name>
</gene>
<reference evidence="3" key="1">
    <citation type="journal article" date="2019" name="Int. J. Syst. Evol. Microbiol.">
        <title>The Global Catalogue of Microorganisms (GCM) 10K type strain sequencing project: providing services to taxonomists for standard genome sequencing and annotation.</title>
        <authorList>
            <consortium name="The Broad Institute Genomics Platform"/>
            <consortium name="The Broad Institute Genome Sequencing Center for Infectious Disease"/>
            <person name="Wu L."/>
            <person name="Ma J."/>
        </authorList>
    </citation>
    <scope>NUCLEOTIDE SEQUENCE [LARGE SCALE GENOMIC DNA]</scope>
    <source>
        <strain evidence="3">JCM 30331</strain>
    </source>
</reference>
<keyword evidence="1" id="KW-0812">Transmembrane</keyword>
<dbReference type="Proteomes" id="UP000647587">
    <property type="component" value="Unassembled WGS sequence"/>
</dbReference>
<feature type="transmembrane region" description="Helical" evidence="1">
    <location>
        <begin position="79"/>
        <end position="100"/>
    </location>
</feature>
<feature type="transmembrane region" description="Helical" evidence="1">
    <location>
        <begin position="307"/>
        <end position="330"/>
    </location>
</feature>
<evidence type="ECO:0008006" key="4">
    <source>
        <dbReference type="Google" id="ProtNLM"/>
    </source>
</evidence>
<dbReference type="EMBL" id="BMPP01000003">
    <property type="protein sequence ID" value="GGK18133.1"/>
    <property type="molecule type" value="Genomic_DNA"/>
</dbReference>
<keyword evidence="3" id="KW-1185">Reference proteome</keyword>
<organism evidence="2 3">
    <name type="scientific">Deinococcus malanensis</name>
    <dbReference type="NCBI Taxonomy" id="1706855"/>
    <lineage>
        <taxon>Bacteria</taxon>
        <taxon>Thermotogati</taxon>
        <taxon>Deinococcota</taxon>
        <taxon>Deinococci</taxon>
        <taxon>Deinococcales</taxon>
        <taxon>Deinococcaceae</taxon>
        <taxon>Deinococcus</taxon>
    </lineage>
</organism>
<feature type="transmembrane region" description="Helical" evidence="1">
    <location>
        <begin position="121"/>
        <end position="145"/>
    </location>
</feature>
<sequence length="367" mass="39077">MAATVGRAQLWGCLHGRVCLHWSMTTTVPAARPANNGVPYRTTPAQNLITIGLAWWLIMGLFVDGWAHNHLGDRLETFFTPWHALFYSGFLAVAAWVGWLGQRGWRAGRRGLLALPQGYELAALGVPVFALGGLGDMAWHTVFGIEVGVEALLSPTHLVLFLGAACIVSAPLVSAWRTPTARKAPPGVVWTGVLATLALLSLVSFMNMYLWGLLSVSFGAGQGRGALGSVLLTALIMTAPVLLLLRRFQLPFGSVTVIYGLNTLMMSLMMMPGEWRVPLLLLLAGLVADGFLVALRPSPARPWALRGFAFLLPMLVWAPYLGGAAVLGLSELSLELWLGISVMAGLGGVALSALVVPPTLPAEAQSA</sequence>
<evidence type="ECO:0000256" key="1">
    <source>
        <dbReference type="SAM" id="Phobius"/>
    </source>
</evidence>
<feature type="transmembrane region" description="Helical" evidence="1">
    <location>
        <begin position="48"/>
        <end position="67"/>
    </location>
</feature>
<feature type="transmembrane region" description="Helical" evidence="1">
    <location>
        <begin position="252"/>
        <end position="271"/>
    </location>
</feature>
<name>A0ABQ2EN45_9DEIO</name>
<proteinExistence type="predicted"/>
<feature type="transmembrane region" description="Helical" evidence="1">
    <location>
        <begin position="226"/>
        <end position="245"/>
    </location>
</feature>
<protein>
    <recommendedName>
        <fullName evidence="4">Carotenoid biosynthesis protein</fullName>
    </recommendedName>
</protein>